<comment type="caution">
    <text evidence="2">The sequence shown here is derived from an EMBL/GenBank/DDBJ whole genome shotgun (WGS) entry which is preliminary data.</text>
</comment>
<evidence type="ECO:0000313" key="2">
    <source>
        <dbReference type="EMBL" id="EEY36123.1"/>
    </source>
</evidence>
<protein>
    <submittedName>
        <fullName evidence="2">Uncharacterized protein</fullName>
    </submittedName>
</protein>
<name>D0GIF9_9FUSO</name>
<feature type="non-terminal residue" evidence="2">
    <location>
        <position position="1"/>
    </location>
</feature>
<dbReference type="EMBL" id="ADAD01000008">
    <property type="protein sequence ID" value="EEY36123.1"/>
    <property type="molecule type" value="Genomic_DNA"/>
</dbReference>
<organism evidence="2 3">
    <name type="scientific">Pseudoleptotrichia goodfellowii F0264</name>
    <dbReference type="NCBI Taxonomy" id="596323"/>
    <lineage>
        <taxon>Bacteria</taxon>
        <taxon>Fusobacteriati</taxon>
        <taxon>Fusobacteriota</taxon>
        <taxon>Fusobacteriia</taxon>
        <taxon>Fusobacteriales</taxon>
        <taxon>Leptotrichiaceae</taxon>
        <taxon>Pseudoleptotrichia</taxon>
    </lineage>
</organism>
<proteinExistence type="predicted"/>
<feature type="region of interest" description="Disordered" evidence="1">
    <location>
        <begin position="1"/>
        <end position="26"/>
    </location>
</feature>
<accession>D0GIF9</accession>
<evidence type="ECO:0000313" key="3">
    <source>
        <dbReference type="Proteomes" id="UP000004226"/>
    </source>
</evidence>
<gene>
    <name evidence="2" type="ORF">HMPREF0554_2399</name>
</gene>
<evidence type="ECO:0000256" key="1">
    <source>
        <dbReference type="SAM" id="MobiDB-lite"/>
    </source>
</evidence>
<keyword evidence="3" id="KW-1185">Reference proteome</keyword>
<reference evidence="2 3" key="1">
    <citation type="submission" date="2009-10" db="EMBL/GenBank/DDBJ databases">
        <authorList>
            <person name="Harkins D.M."/>
            <person name="Madupu R."/>
            <person name="Durkin A.S."/>
            <person name="Torralba M."/>
            <person name="Methe B."/>
            <person name="Sutton G.G."/>
            <person name="Strausberg R.L."/>
            <person name="Nelson K.E."/>
        </authorList>
    </citation>
    <scope>NUCLEOTIDE SEQUENCE [LARGE SCALE GENOMIC DNA]</scope>
    <source>
        <strain evidence="2 3">F0264</strain>
    </source>
</reference>
<dbReference type="Proteomes" id="UP000004226">
    <property type="component" value="Unassembled WGS sequence"/>
</dbReference>
<dbReference type="AlphaFoldDB" id="D0GIF9"/>
<sequence length="72" mass="8528">GKVEGRQRKVPEGSEEKGLESTGRATNDFFKRRIRREIYRYRQSQMEKITAKLILVSMWGMKEELVAKTEEH</sequence>
<feature type="compositionally biased region" description="Basic and acidic residues" evidence="1">
    <location>
        <begin position="1"/>
        <end position="19"/>
    </location>
</feature>